<evidence type="ECO:0000313" key="2">
    <source>
        <dbReference type="EMBL" id="MFC4387926.1"/>
    </source>
</evidence>
<keyword evidence="1" id="KW-1133">Transmembrane helix</keyword>
<gene>
    <name evidence="2" type="ORF">ACFOZ1_08890</name>
</gene>
<feature type="transmembrane region" description="Helical" evidence="1">
    <location>
        <begin position="45"/>
        <end position="67"/>
    </location>
</feature>
<feature type="transmembrane region" description="Helical" evidence="1">
    <location>
        <begin position="12"/>
        <end position="33"/>
    </location>
</feature>
<name>A0ABV8VXZ6_9BACI</name>
<dbReference type="RefSeq" id="WP_390198580.1">
    <property type="nucleotide sequence ID" value="NZ_JBHSDV010000002.1"/>
</dbReference>
<evidence type="ECO:0000313" key="3">
    <source>
        <dbReference type="Proteomes" id="UP001595880"/>
    </source>
</evidence>
<evidence type="ECO:0000256" key="1">
    <source>
        <dbReference type="SAM" id="Phobius"/>
    </source>
</evidence>
<accession>A0ABV8VXZ6</accession>
<protein>
    <submittedName>
        <fullName evidence="2">DUF2975 domain-containing protein</fullName>
    </submittedName>
</protein>
<proteinExistence type="predicted"/>
<dbReference type="Pfam" id="PF11188">
    <property type="entry name" value="DUF2975"/>
    <property type="match status" value="1"/>
</dbReference>
<reference evidence="3" key="1">
    <citation type="journal article" date="2019" name="Int. J. Syst. Evol. Microbiol.">
        <title>The Global Catalogue of Microorganisms (GCM) 10K type strain sequencing project: providing services to taxonomists for standard genome sequencing and annotation.</title>
        <authorList>
            <consortium name="The Broad Institute Genomics Platform"/>
            <consortium name="The Broad Institute Genome Sequencing Center for Infectious Disease"/>
            <person name="Wu L."/>
            <person name="Ma J."/>
        </authorList>
    </citation>
    <scope>NUCLEOTIDE SEQUENCE [LARGE SCALE GENOMIC DNA]</scope>
    <source>
        <strain evidence="3">KACC 14058</strain>
    </source>
</reference>
<sequence>MKQVSTSFLKLVVMLIGVPAFVLGVFTLPKIALKAIEEVQNGGELGYIVLLTLLIMYISAVPFYLALFQTIKLLGYIDSNQAFSDLSVVALKKIKNSSKIISCLYLLALPFAYMIAEWDDAPGLIVIGLVIMGSSLVVAVFASVLQRLLEEAINIKSENDLTV</sequence>
<comment type="caution">
    <text evidence="2">The sequence shown here is derived from an EMBL/GenBank/DDBJ whole genome shotgun (WGS) entry which is preliminary data.</text>
</comment>
<keyword evidence="1" id="KW-0472">Membrane</keyword>
<dbReference type="EMBL" id="JBHSDV010000002">
    <property type="protein sequence ID" value="MFC4387926.1"/>
    <property type="molecule type" value="Genomic_DNA"/>
</dbReference>
<feature type="transmembrane region" description="Helical" evidence="1">
    <location>
        <begin position="122"/>
        <end position="145"/>
    </location>
</feature>
<feature type="transmembrane region" description="Helical" evidence="1">
    <location>
        <begin position="100"/>
        <end position="116"/>
    </location>
</feature>
<keyword evidence="3" id="KW-1185">Reference proteome</keyword>
<keyword evidence="1" id="KW-0812">Transmembrane</keyword>
<dbReference type="InterPro" id="IPR021354">
    <property type="entry name" value="DUF2975"/>
</dbReference>
<organism evidence="2 3">
    <name type="scientific">Gracilibacillus marinus</name>
    <dbReference type="NCBI Taxonomy" id="630535"/>
    <lineage>
        <taxon>Bacteria</taxon>
        <taxon>Bacillati</taxon>
        <taxon>Bacillota</taxon>
        <taxon>Bacilli</taxon>
        <taxon>Bacillales</taxon>
        <taxon>Bacillaceae</taxon>
        <taxon>Gracilibacillus</taxon>
    </lineage>
</organism>
<dbReference type="Proteomes" id="UP001595880">
    <property type="component" value="Unassembled WGS sequence"/>
</dbReference>